<gene>
    <name evidence="1" type="ORF">O181_061280</name>
</gene>
<proteinExistence type="predicted"/>
<dbReference type="Proteomes" id="UP000765509">
    <property type="component" value="Unassembled WGS sequence"/>
</dbReference>
<comment type="caution">
    <text evidence="1">The sequence shown here is derived from an EMBL/GenBank/DDBJ whole genome shotgun (WGS) entry which is preliminary data.</text>
</comment>
<evidence type="ECO:0000313" key="2">
    <source>
        <dbReference type="Proteomes" id="UP000765509"/>
    </source>
</evidence>
<protein>
    <submittedName>
        <fullName evidence="1">Uncharacterized protein</fullName>
    </submittedName>
</protein>
<dbReference type="OrthoDB" id="2507171at2759"/>
<evidence type="ECO:0000313" key="1">
    <source>
        <dbReference type="EMBL" id="MBW0521565.1"/>
    </source>
</evidence>
<dbReference type="AlphaFoldDB" id="A0A9Q3EEW6"/>
<organism evidence="1 2">
    <name type="scientific">Austropuccinia psidii MF-1</name>
    <dbReference type="NCBI Taxonomy" id="1389203"/>
    <lineage>
        <taxon>Eukaryota</taxon>
        <taxon>Fungi</taxon>
        <taxon>Dikarya</taxon>
        <taxon>Basidiomycota</taxon>
        <taxon>Pucciniomycotina</taxon>
        <taxon>Pucciniomycetes</taxon>
        <taxon>Pucciniales</taxon>
        <taxon>Sphaerophragmiaceae</taxon>
        <taxon>Austropuccinia</taxon>
    </lineage>
</organism>
<reference evidence="1" key="1">
    <citation type="submission" date="2021-03" db="EMBL/GenBank/DDBJ databases">
        <title>Draft genome sequence of rust myrtle Austropuccinia psidii MF-1, a brazilian biotype.</title>
        <authorList>
            <person name="Quecine M.C."/>
            <person name="Pachon D.M.R."/>
            <person name="Bonatelli M.L."/>
            <person name="Correr F.H."/>
            <person name="Franceschini L.M."/>
            <person name="Leite T.F."/>
            <person name="Margarido G.R.A."/>
            <person name="Almeida C.A."/>
            <person name="Ferrarezi J.A."/>
            <person name="Labate C.A."/>
        </authorList>
    </citation>
    <scope>NUCLEOTIDE SEQUENCE</scope>
    <source>
        <strain evidence="1">MF-1</strain>
    </source>
</reference>
<dbReference type="EMBL" id="AVOT02028922">
    <property type="protein sequence ID" value="MBW0521565.1"/>
    <property type="molecule type" value="Genomic_DNA"/>
</dbReference>
<keyword evidence="2" id="KW-1185">Reference proteome</keyword>
<name>A0A9Q3EEW6_9BASI</name>
<accession>A0A9Q3EEW6</accession>
<sequence>MLRWRILIQEFRVNMTIVHKSSNINKNSEGLSRWALANTPEDPEWVPQEEHHIEVICVEILEKNSLTKLKKAIKWTKNAISYANF</sequence>